<dbReference type="KEGG" id="cfj:CFIO01_04717"/>
<dbReference type="HOGENOM" id="CLU_036729_0_1_1"/>
<sequence length="417" mass="44419">MSLPSFLPPFAGTEIRTVEMHTAGEPARIVYAGYPDIPGTLLEQRSLAQTHHDHIRRSIIYEPRGHADMYGAVLRPRTELVDAGEAHMGALFLTHEGYGAMCGHATLALGRFLVDCADEAVFPRRRELVVDEEGRTVEVRLHAPVGVVRLTVPVVKVDVDGSAGVSGSSTGGIGGWRTDVGRRITFLSVPTFATAVGLSVPIPRDFGWPELGDAAAVTMDIAFGGAFYAVVSAAALGFPASLSKPNVRALSDATKKLKQAFNASADLRARLEDPGDDKTDSSSQYLYGTVVTDTGSNDVLPTAQGCVGAETGLYFFGDQQIDRSPTGSVVQARVALAAARGERELDQSWTYHSLVSRGVGGDRGAFVGTPVEEVEVGGRRAWRVEVSGQAHYTGSSTFVMEEGDEIGRGFSFRGFEG</sequence>
<dbReference type="PANTHER" id="PTHR33442">
    <property type="entry name" value="TRANS-3-HYDROXY-L-PROLINE DEHYDRATASE"/>
    <property type="match status" value="1"/>
</dbReference>
<dbReference type="PANTHER" id="PTHR33442:SF1">
    <property type="entry name" value="TRANS-3-HYDROXY-L-PROLINE DEHYDRATASE"/>
    <property type="match status" value="1"/>
</dbReference>
<dbReference type="EMBL" id="JARH01000161">
    <property type="protein sequence ID" value="EXF84549.1"/>
    <property type="molecule type" value="Genomic_DNA"/>
</dbReference>
<dbReference type="EC" id="4.2.1.77" evidence="3"/>
<comment type="similarity">
    <text evidence="2">Belongs to the proline racemase family.</text>
</comment>
<comment type="caution">
    <text evidence="4">The sequence shown here is derived from an EMBL/GenBank/DDBJ whole genome shotgun (WGS) entry which is preliminary data.</text>
</comment>
<dbReference type="SUPFAM" id="SSF54506">
    <property type="entry name" value="Diaminopimelate epimerase-like"/>
    <property type="match status" value="1"/>
</dbReference>
<dbReference type="eggNOG" id="ENOG502QRPF">
    <property type="taxonomic scope" value="Eukaryota"/>
</dbReference>
<reference evidence="4 5" key="1">
    <citation type="submission" date="2014-02" db="EMBL/GenBank/DDBJ databases">
        <title>The genome sequence of Colletotrichum fioriniae PJ7.</title>
        <authorList>
            <person name="Baroncelli R."/>
            <person name="Thon M.R."/>
        </authorList>
    </citation>
    <scope>NUCLEOTIDE SEQUENCE [LARGE SCALE GENOMIC DNA]</scope>
    <source>
        <strain evidence="4 5">PJ7</strain>
    </source>
</reference>
<dbReference type="Pfam" id="PF05544">
    <property type="entry name" value="Pro_racemase"/>
    <property type="match status" value="1"/>
</dbReference>
<evidence type="ECO:0000256" key="2">
    <source>
        <dbReference type="ARBA" id="ARBA00007529"/>
    </source>
</evidence>
<dbReference type="AlphaFoldDB" id="A0A010S1P6"/>
<comment type="catalytic activity">
    <reaction evidence="1">
        <text>trans-3-hydroxy-L-proline = 1-pyrroline-2-carboxylate + H2O</text>
        <dbReference type="Rhea" id="RHEA:10320"/>
        <dbReference type="ChEBI" id="CHEBI:15377"/>
        <dbReference type="ChEBI" id="CHEBI:39785"/>
        <dbReference type="ChEBI" id="CHEBI:57938"/>
        <dbReference type="EC" id="4.2.1.77"/>
    </reaction>
</comment>
<dbReference type="InterPro" id="IPR008794">
    <property type="entry name" value="Pro_racemase_fam"/>
</dbReference>
<dbReference type="SFLD" id="SFLDS00028">
    <property type="entry name" value="Proline_Racemase"/>
    <property type="match status" value="1"/>
</dbReference>
<protein>
    <recommendedName>
        <fullName evidence="3">trans-L-3-hydroxyproline dehydratase</fullName>
        <ecNumber evidence="3">4.2.1.77</ecNumber>
    </recommendedName>
</protein>
<dbReference type="STRING" id="1445577.A0A010S1P6"/>
<dbReference type="Proteomes" id="UP000020467">
    <property type="component" value="Unassembled WGS sequence"/>
</dbReference>
<keyword evidence="5" id="KW-1185">Reference proteome</keyword>
<accession>A0A010S1P6</accession>
<organism evidence="4 5">
    <name type="scientific">Colletotrichum fioriniae PJ7</name>
    <dbReference type="NCBI Taxonomy" id="1445577"/>
    <lineage>
        <taxon>Eukaryota</taxon>
        <taxon>Fungi</taxon>
        <taxon>Dikarya</taxon>
        <taxon>Ascomycota</taxon>
        <taxon>Pezizomycotina</taxon>
        <taxon>Sordariomycetes</taxon>
        <taxon>Hypocreomycetidae</taxon>
        <taxon>Glomerellales</taxon>
        <taxon>Glomerellaceae</taxon>
        <taxon>Colletotrichum</taxon>
        <taxon>Colletotrichum acutatum species complex</taxon>
    </lineage>
</organism>
<name>A0A010S1P6_9PEZI</name>
<gene>
    <name evidence="4" type="ORF">CFIO01_04717</name>
</gene>
<evidence type="ECO:0000256" key="1">
    <source>
        <dbReference type="ARBA" id="ARBA00001148"/>
    </source>
</evidence>
<proteinExistence type="inferred from homology"/>
<evidence type="ECO:0000256" key="3">
    <source>
        <dbReference type="ARBA" id="ARBA00013105"/>
    </source>
</evidence>
<evidence type="ECO:0000313" key="5">
    <source>
        <dbReference type="Proteomes" id="UP000020467"/>
    </source>
</evidence>
<dbReference type="GO" id="GO:0050346">
    <property type="term" value="F:trans-L-3-hydroxyproline dehydratase activity"/>
    <property type="evidence" value="ECO:0007669"/>
    <property type="project" value="UniProtKB-EC"/>
</dbReference>
<dbReference type="OrthoDB" id="6409228at2759"/>
<evidence type="ECO:0000313" key="4">
    <source>
        <dbReference type="EMBL" id="EXF84549.1"/>
    </source>
</evidence>
<dbReference type="Gene3D" id="3.10.310.10">
    <property type="entry name" value="Diaminopimelate Epimerase, Chain A, domain 1"/>
    <property type="match status" value="2"/>
</dbReference>